<feature type="domain" description="Glutathionylspermidine synthase pre-ATP-grasp-like" evidence="6">
    <location>
        <begin position="5"/>
        <end position="369"/>
    </location>
</feature>
<keyword evidence="4" id="KW-0067">ATP-binding</keyword>
<protein>
    <submittedName>
        <fullName evidence="7">Glutathionylspermidine synthase</fullName>
    </submittedName>
</protein>
<dbReference type="AlphaFoldDB" id="D5RGP1"/>
<reference evidence="7 8" key="1">
    <citation type="submission" date="2010-04" db="EMBL/GenBank/DDBJ databases">
        <authorList>
            <person name="Qin X."/>
            <person name="Bachman B."/>
            <person name="Battles P."/>
            <person name="Bell A."/>
            <person name="Bess C."/>
            <person name="Bickham C."/>
            <person name="Chaboub L."/>
            <person name="Chen D."/>
            <person name="Coyle M."/>
            <person name="Deiros D.R."/>
            <person name="Dinh H."/>
            <person name="Forbes L."/>
            <person name="Fowler G."/>
            <person name="Francisco L."/>
            <person name="Fu Q."/>
            <person name="Gubbala S."/>
            <person name="Hale W."/>
            <person name="Han Y."/>
            <person name="Hemphill L."/>
            <person name="Highlander S.K."/>
            <person name="Hirani K."/>
            <person name="Hogues M."/>
            <person name="Jackson L."/>
            <person name="Jakkamsetti A."/>
            <person name="Javaid M."/>
            <person name="Jiang H."/>
            <person name="Korchina V."/>
            <person name="Kovar C."/>
            <person name="Lara F."/>
            <person name="Lee S."/>
            <person name="Mata R."/>
            <person name="Mathew T."/>
            <person name="Moen C."/>
            <person name="Morales K."/>
            <person name="Munidasa M."/>
            <person name="Nazareth L."/>
            <person name="Ngo R."/>
            <person name="Nguyen L."/>
            <person name="Okwuonu G."/>
            <person name="Ongeri F."/>
            <person name="Patil S."/>
            <person name="Petrosino J."/>
            <person name="Pham C."/>
            <person name="Pham P."/>
            <person name="Pu L.-L."/>
            <person name="Puazo M."/>
            <person name="Raj R."/>
            <person name="Reid J."/>
            <person name="Rouhana J."/>
            <person name="Saada N."/>
            <person name="Shang Y."/>
            <person name="Simmons D."/>
            <person name="Thornton R."/>
            <person name="Warren J."/>
            <person name="Weissenberger G."/>
            <person name="Zhang J."/>
            <person name="Zhang L."/>
            <person name="Zhou C."/>
            <person name="Zhu D."/>
            <person name="Muzny D."/>
            <person name="Worley K."/>
            <person name="Gibbs R."/>
        </authorList>
    </citation>
    <scope>NUCLEOTIDE SEQUENCE [LARGE SCALE GENOMIC DNA]</scope>
    <source>
        <strain evidence="7 8">ATCC 49957</strain>
    </source>
</reference>
<dbReference type="Proteomes" id="UP000005324">
    <property type="component" value="Unassembled WGS sequence"/>
</dbReference>
<dbReference type="EMBL" id="ADVL01000055">
    <property type="protein sequence ID" value="EFH13521.1"/>
    <property type="molecule type" value="Genomic_DNA"/>
</dbReference>
<dbReference type="SUPFAM" id="SSF56059">
    <property type="entry name" value="Glutathione synthetase ATP-binding domain-like"/>
    <property type="match status" value="1"/>
</dbReference>
<keyword evidence="8" id="KW-1185">Reference proteome</keyword>
<sequence>MRRRLDRLGLLAPAEGGAPYWVGDAAYAVPRATAERLLQTAAALHALCLEAIGALLRDGDPAPFGLVSPGMRQAVLQSWQAQDSPLYGRMDFSFSAAGEPVLLDYEADGPLGLAEASYLQWEWFEAARAASLTARGDDQENLLYEKLLALLPRLGLGPSFAIAHGGGTGGAERTDAEYLASLAGEAGLPARLCEIGAVGWDRAALCFTDDQDQPLTGLLKLYPWLWMEQEPHAEALPQSRTRILPAAWTRLLADKALLARLWRQAPGHPGLLPAWLEEEVPADPGMALVAKPCHGDDGEGVTRPNKPLDYRHGRLLRQGWCPPPRFESGQGPVHAGVSVWLVGGEPAGLSFRESRSWRSDAEARFVPHILRG</sequence>
<evidence type="ECO:0000256" key="3">
    <source>
        <dbReference type="ARBA" id="ARBA00022741"/>
    </source>
</evidence>
<evidence type="ECO:0000256" key="2">
    <source>
        <dbReference type="ARBA" id="ARBA00022723"/>
    </source>
</evidence>
<proteinExistence type="predicted"/>
<evidence type="ECO:0000259" key="6">
    <source>
        <dbReference type="Pfam" id="PF03738"/>
    </source>
</evidence>
<evidence type="ECO:0000256" key="4">
    <source>
        <dbReference type="ARBA" id="ARBA00022840"/>
    </source>
</evidence>
<name>D5RGP1_9PROT</name>
<keyword evidence="5" id="KW-0460">Magnesium</keyword>
<dbReference type="Pfam" id="PF03738">
    <property type="entry name" value="GSP_synth"/>
    <property type="match status" value="1"/>
</dbReference>
<comment type="caution">
    <text evidence="7">The sequence shown here is derived from an EMBL/GenBank/DDBJ whole genome shotgun (WGS) entry which is preliminary data.</text>
</comment>
<organism evidence="7 8">
    <name type="scientific">Pseudoroseomonas cervicalis ATCC 49957</name>
    <dbReference type="NCBI Taxonomy" id="525371"/>
    <lineage>
        <taxon>Bacteria</taxon>
        <taxon>Pseudomonadati</taxon>
        <taxon>Pseudomonadota</taxon>
        <taxon>Alphaproteobacteria</taxon>
        <taxon>Acetobacterales</taxon>
        <taxon>Roseomonadaceae</taxon>
        <taxon>Roseomonas</taxon>
    </lineage>
</organism>
<dbReference type="SUPFAM" id="SSF52440">
    <property type="entry name" value="PreATP-grasp domain"/>
    <property type="match status" value="1"/>
</dbReference>
<dbReference type="GO" id="GO:0046872">
    <property type="term" value="F:metal ion binding"/>
    <property type="evidence" value="ECO:0007669"/>
    <property type="project" value="UniProtKB-KW"/>
</dbReference>
<evidence type="ECO:0000313" key="8">
    <source>
        <dbReference type="Proteomes" id="UP000005324"/>
    </source>
</evidence>
<dbReference type="InterPro" id="IPR005494">
    <property type="entry name" value="GSPS_pre-ATP-grasp-like_dom"/>
</dbReference>
<evidence type="ECO:0000256" key="5">
    <source>
        <dbReference type="ARBA" id="ARBA00022842"/>
    </source>
</evidence>
<dbReference type="InterPro" id="IPR016185">
    <property type="entry name" value="PreATP-grasp_dom_sf"/>
</dbReference>
<keyword evidence="3" id="KW-0547">Nucleotide-binding</keyword>
<dbReference type="Gene3D" id="3.30.1490.330">
    <property type="match status" value="1"/>
</dbReference>
<accession>D5RGP1</accession>
<dbReference type="HOGENOM" id="CLU_059175_0_0_5"/>
<evidence type="ECO:0000313" key="7">
    <source>
        <dbReference type="EMBL" id="EFH13521.1"/>
    </source>
</evidence>
<dbReference type="GO" id="GO:0016874">
    <property type="term" value="F:ligase activity"/>
    <property type="evidence" value="ECO:0007669"/>
    <property type="project" value="UniProtKB-KW"/>
</dbReference>
<evidence type="ECO:0000256" key="1">
    <source>
        <dbReference type="ARBA" id="ARBA00022598"/>
    </source>
</evidence>
<keyword evidence="1" id="KW-0436">Ligase</keyword>
<keyword evidence="2" id="KW-0479">Metal-binding</keyword>
<dbReference type="GO" id="GO:0005524">
    <property type="term" value="F:ATP binding"/>
    <property type="evidence" value="ECO:0007669"/>
    <property type="project" value="UniProtKB-KW"/>
</dbReference>
<gene>
    <name evidence="7" type="ORF">HMPREF0731_0250</name>
</gene>